<proteinExistence type="predicted"/>
<dbReference type="PROSITE" id="PS01047">
    <property type="entry name" value="HMA_1"/>
    <property type="match status" value="1"/>
</dbReference>
<reference evidence="3 4" key="1">
    <citation type="submission" date="2018-05" db="EMBL/GenBank/DDBJ databases">
        <title>complete genome sequence of Aquabacterium olei NBRC 110486.</title>
        <authorList>
            <person name="Tang B."/>
            <person name="Chang J."/>
            <person name="Zhang L."/>
            <person name="Yang H."/>
        </authorList>
    </citation>
    <scope>NUCLEOTIDE SEQUENCE [LARGE SCALE GENOMIC DNA]</scope>
    <source>
        <strain evidence="3 4">NBRC 110486</strain>
        <plasmid evidence="4">Plasmid ptb101</plasmid>
    </source>
</reference>
<geneLocation type="plasmid" evidence="4">
    <name>ptb101</name>
</geneLocation>
<evidence type="ECO:0000313" key="4">
    <source>
        <dbReference type="Proteomes" id="UP000244892"/>
    </source>
</evidence>
<dbReference type="OrthoDB" id="9813965at2"/>
<dbReference type="Gene3D" id="3.30.70.100">
    <property type="match status" value="1"/>
</dbReference>
<name>A0A2U8FZ10_9BURK</name>
<sequence>MLAYQVPDMTCSHCVNAITRAVHAVQPDAVVEADLARHVVQVDLPEAQADAVRQAIVAAGYEAEPAVAAAAAPGAPACGGCGCSGASRHPA</sequence>
<dbReference type="InterPro" id="IPR017969">
    <property type="entry name" value="Heavy-metal-associated_CS"/>
</dbReference>
<dbReference type="KEGG" id="aon:DEH84_18895"/>
<dbReference type="PROSITE" id="PS50846">
    <property type="entry name" value="HMA_2"/>
    <property type="match status" value="1"/>
</dbReference>
<dbReference type="InterPro" id="IPR006121">
    <property type="entry name" value="HMA_dom"/>
</dbReference>
<accession>A0A2U8FZ10</accession>
<feature type="domain" description="HMA" evidence="2">
    <location>
        <begin position="1"/>
        <end position="64"/>
    </location>
</feature>
<gene>
    <name evidence="3" type="ORF">DEH84_18895</name>
</gene>
<dbReference type="PRINTS" id="PR00944">
    <property type="entry name" value="CUEXPORT"/>
</dbReference>
<evidence type="ECO:0000259" key="2">
    <source>
        <dbReference type="PROSITE" id="PS50846"/>
    </source>
</evidence>
<dbReference type="InterPro" id="IPR000428">
    <property type="entry name" value="Cu-bd"/>
</dbReference>
<protein>
    <submittedName>
        <fullName evidence="3">Copper chaperone</fullName>
    </submittedName>
</protein>
<dbReference type="Proteomes" id="UP000244892">
    <property type="component" value="Plasmid pTB101"/>
</dbReference>
<keyword evidence="3" id="KW-0614">Plasmid</keyword>
<dbReference type="AlphaFoldDB" id="A0A2U8FZ10"/>
<dbReference type="InterPro" id="IPR036163">
    <property type="entry name" value="HMA_dom_sf"/>
</dbReference>
<dbReference type="CDD" id="cd00371">
    <property type="entry name" value="HMA"/>
    <property type="match status" value="1"/>
</dbReference>
<evidence type="ECO:0000313" key="3">
    <source>
        <dbReference type="EMBL" id="AWI55644.1"/>
    </source>
</evidence>
<dbReference type="GO" id="GO:0006825">
    <property type="term" value="P:copper ion transport"/>
    <property type="evidence" value="ECO:0007669"/>
    <property type="project" value="InterPro"/>
</dbReference>
<organism evidence="3 4">
    <name type="scientific">Aquabacterium olei</name>
    <dbReference type="NCBI Taxonomy" id="1296669"/>
    <lineage>
        <taxon>Bacteria</taxon>
        <taxon>Pseudomonadati</taxon>
        <taxon>Pseudomonadota</taxon>
        <taxon>Betaproteobacteria</taxon>
        <taxon>Burkholderiales</taxon>
        <taxon>Aquabacterium</taxon>
    </lineage>
</organism>
<keyword evidence="1" id="KW-0479">Metal-binding</keyword>
<keyword evidence="4" id="KW-1185">Reference proteome</keyword>
<dbReference type="Pfam" id="PF00403">
    <property type="entry name" value="HMA"/>
    <property type="match status" value="1"/>
</dbReference>
<dbReference type="EMBL" id="CP029211">
    <property type="protein sequence ID" value="AWI55644.1"/>
    <property type="molecule type" value="Genomic_DNA"/>
</dbReference>
<dbReference type="SUPFAM" id="SSF55008">
    <property type="entry name" value="HMA, heavy metal-associated domain"/>
    <property type="match status" value="1"/>
</dbReference>
<dbReference type="GO" id="GO:0005507">
    <property type="term" value="F:copper ion binding"/>
    <property type="evidence" value="ECO:0007669"/>
    <property type="project" value="InterPro"/>
</dbReference>
<evidence type="ECO:0000256" key="1">
    <source>
        <dbReference type="ARBA" id="ARBA00022723"/>
    </source>
</evidence>